<accession>A0A3F3H6V9</accession>
<evidence type="ECO:0000313" key="7">
    <source>
        <dbReference type="Proteomes" id="UP000061227"/>
    </source>
</evidence>
<feature type="domain" description="Carbohydrate kinase FGGY N-terminal" evidence="4">
    <location>
        <begin position="3"/>
        <end position="244"/>
    </location>
</feature>
<dbReference type="GO" id="GO:0005975">
    <property type="term" value="P:carbohydrate metabolic process"/>
    <property type="evidence" value="ECO:0007669"/>
    <property type="project" value="InterPro"/>
</dbReference>
<evidence type="ECO:0000256" key="2">
    <source>
        <dbReference type="ARBA" id="ARBA00022679"/>
    </source>
</evidence>
<dbReference type="AlphaFoldDB" id="A0A3F3H6V9"/>
<keyword evidence="2" id="KW-0808">Transferase</keyword>
<evidence type="ECO:0000256" key="3">
    <source>
        <dbReference type="ARBA" id="ARBA00022777"/>
    </source>
</evidence>
<dbReference type="InterPro" id="IPR018485">
    <property type="entry name" value="FGGY_C"/>
</dbReference>
<proteinExistence type="inferred from homology"/>
<keyword evidence="7" id="KW-1185">Reference proteome</keyword>
<organism evidence="6 7">
    <name type="scientific">Fructobacillus pseudoficulneus</name>
    <dbReference type="NCBI Taxonomy" id="220714"/>
    <lineage>
        <taxon>Bacteria</taxon>
        <taxon>Bacillati</taxon>
        <taxon>Bacillota</taxon>
        <taxon>Bacilli</taxon>
        <taxon>Lactobacillales</taxon>
        <taxon>Lactobacillaceae</taxon>
        <taxon>Fructobacillus</taxon>
    </lineage>
</organism>
<dbReference type="Gene3D" id="3.30.420.40">
    <property type="match status" value="2"/>
</dbReference>
<dbReference type="InterPro" id="IPR050406">
    <property type="entry name" value="FGGY_Carb_Kinase"/>
</dbReference>
<evidence type="ECO:0000256" key="1">
    <source>
        <dbReference type="ARBA" id="ARBA00009156"/>
    </source>
</evidence>
<dbReference type="OrthoDB" id="9805576at2"/>
<dbReference type="Pfam" id="PF02782">
    <property type="entry name" value="FGGY_C"/>
    <property type="match status" value="1"/>
</dbReference>
<dbReference type="InterPro" id="IPR018484">
    <property type="entry name" value="FGGY_N"/>
</dbReference>
<reference evidence="6 7" key="1">
    <citation type="journal article" date="2015" name="BMC Genomics">
        <title>Comparative genomics of Fructobacillus spp. and Leuconostoc spp. reveals niche-specific evolution of Fructobacillus spp.</title>
        <authorList>
            <person name="Endo A."/>
            <person name="Tanizawa Y."/>
            <person name="Tanaka N."/>
            <person name="Maeno S."/>
            <person name="Kumar H."/>
            <person name="Shiwa Y."/>
            <person name="Okada S."/>
            <person name="Yoshikawa H."/>
            <person name="Dicks L."/>
            <person name="Nakagawa J."/>
            <person name="Arita M."/>
        </authorList>
    </citation>
    <scope>NUCLEOTIDE SEQUENCE [LARGE SCALE GENOMIC DNA]</scope>
    <source>
        <strain evidence="6 7">DSM 15468</strain>
    </source>
</reference>
<dbReference type="CDD" id="cd07779">
    <property type="entry name" value="ASKHA_NBD_FGGY_YgcE-like"/>
    <property type="match status" value="1"/>
</dbReference>
<dbReference type="GO" id="GO:0016301">
    <property type="term" value="F:kinase activity"/>
    <property type="evidence" value="ECO:0007669"/>
    <property type="project" value="UniProtKB-KW"/>
</dbReference>
<feature type="domain" description="Carbohydrate kinase FGGY C-terminal" evidence="5">
    <location>
        <begin position="255"/>
        <end position="435"/>
    </location>
</feature>
<dbReference type="InterPro" id="IPR000577">
    <property type="entry name" value="Carb_kinase_FGGY"/>
</dbReference>
<keyword evidence="3 6" id="KW-0418">Kinase</keyword>
<name>A0A3F3H6V9_9LACO</name>
<dbReference type="InterPro" id="IPR043129">
    <property type="entry name" value="ATPase_NBD"/>
</dbReference>
<dbReference type="EMBL" id="DF968064">
    <property type="protein sequence ID" value="GAP02559.1"/>
    <property type="molecule type" value="Genomic_DNA"/>
</dbReference>
<gene>
    <name evidence="6" type="ORF">FPFC_020060</name>
</gene>
<evidence type="ECO:0000259" key="5">
    <source>
        <dbReference type="Pfam" id="PF02782"/>
    </source>
</evidence>
<dbReference type="Proteomes" id="UP000061227">
    <property type="component" value="Unassembled WGS sequence"/>
</dbReference>
<dbReference type="STRING" id="220714.SAMN05660469_0495"/>
<comment type="similarity">
    <text evidence="1">Belongs to the FGGY kinase family.</text>
</comment>
<dbReference type="PIRSF" id="PIRSF000538">
    <property type="entry name" value="GlpK"/>
    <property type="match status" value="1"/>
</dbReference>
<dbReference type="Pfam" id="PF00370">
    <property type="entry name" value="FGGY_N"/>
    <property type="match status" value="1"/>
</dbReference>
<dbReference type="PANTHER" id="PTHR43095:SF5">
    <property type="entry name" value="XYLULOSE KINASE"/>
    <property type="match status" value="1"/>
</dbReference>
<evidence type="ECO:0000259" key="4">
    <source>
        <dbReference type="Pfam" id="PF00370"/>
    </source>
</evidence>
<sequence length="501" mass="55704">MKIYLIIDIGTSSIRSLSYTQNGELLAKFSEAYRPDYAQDGSVTQSPATFTNLCQQVIRQAVDFAQQTGSEIIAVSMTSQRSSLIPTKNGQAITDAIMWQDTRVNRILDRYRDYDQVFLQHSGSKLNAVYLGAKMAWLKHHQPEKYVATDYFLNIPSYLSYQMTGRYVTDTTYGSRTNLMNIHELTWDKDLFQILGLDVEKMPELIQPGSVCGVITTEYSELTGLPAGIPVISAGGDQQCAALGAGIVKNDEISINTGTGGYLIKNSDALPKQLDERIIYNKSAHPDKYILEIDLLACSAILNWFLDNFYSGSNNQYQELDDDLRTCYGQVINLSVLPFHKGRSIGQYDTNIRSAFSNIGLSTQRKDMLYALMASLFVEINKGLGIFKSLGPIGMVTISGGLTNSTVMNQMQADAYNLTVNKTNSVESTGFGALISVLVQQQIYPSFEAAVQALSQSEEKIYQPNPENVDRFLDFDRRNQTLYETLKGTAAGYYKDACELA</sequence>
<dbReference type="SUPFAM" id="SSF53067">
    <property type="entry name" value="Actin-like ATPase domain"/>
    <property type="match status" value="2"/>
</dbReference>
<dbReference type="RefSeq" id="WP_059376675.1">
    <property type="nucleotide sequence ID" value="NZ_DF968064.1"/>
</dbReference>
<dbReference type="PANTHER" id="PTHR43095">
    <property type="entry name" value="SUGAR KINASE"/>
    <property type="match status" value="1"/>
</dbReference>
<protein>
    <submittedName>
        <fullName evidence="6">Pentulose and hexulose kinases</fullName>
    </submittedName>
</protein>
<evidence type="ECO:0000313" key="6">
    <source>
        <dbReference type="EMBL" id="GAP02559.1"/>
    </source>
</evidence>